<sequence length="231" mass="27014">MSYMQLFDKDVMDRAFNSDQLIRLLLDKKTDPIEFQPIKLAKRDVLFLENLIHDYIYIVKKGFFSHSKGNHVISFTTDKEIIGMDSILGNEVSFFTVEALTESKLWRFSKEDVMRKLMSTQEGVFYLYNDMKAINEYLVQRNVFQMVDTKDRIMACLIQLGKRYGEENDYQIKLPKTLTRKIIANYLNITITTMYFLCKQLIQDGFLEANSQALVVKKAGIMENKLLVPLL</sequence>
<dbReference type="EMBL" id="JAARWN010000012">
    <property type="protein sequence ID" value="MBC1937014.1"/>
    <property type="molecule type" value="Genomic_DNA"/>
</dbReference>
<dbReference type="Pfam" id="PF00027">
    <property type="entry name" value="cNMP_binding"/>
    <property type="match status" value="1"/>
</dbReference>
<name>A0A7X1CQG9_9LIST</name>
<gene>
    <name evidence="3" type="ORF">HCA69_11590</name>
</gene>
<dbReference type="SUPFAM" id="SSF51206">
    <property type="entry name" value="cAMP-binding domain-like"/>
    <property type="match status" value="1"/>
</dbReference>
<proteinExistence type="predicted"/>
<feature type="domain" description="Cyclic nucleotide-binding" evidence="2">
    <location>
        <begin position="44"/>
        <end position="122"/>
    </location>
</feature>
<keyword evidence="1" id="KW-0010">Activator</keyword>
<organism evidence="3 4">
    <name type="scientific">Listeria grandensis</name>
    <dbReference type="NCBI Taxonomy" id="1494963"/>
    <lineage>
        <taxon>Bacteria</taxon>
        <taxon>Bacillati</taxon>
        <taxon>Bacillota</taxon>
        <taxon>Bacilli</taxon>
        <taxon>Bacillales</taxon>
        <taxon>Listeriaceae</taxon>
        <taxon>Listeria</taxon>
    </lineage>
</organism>
<evidence type="ECO:0000313" key="3">
    <source>
        <dbReference type="EMBL" id="MBC1937014.1"/>
    </source>
</evidence>
<reference evidence="3 4" key="1">
    <citation type="submission" date="2020-03" db="EMBL/GenBank/DDBJ databases">
        <title>Soil Listeria distribution.</title>
        <authorList>
            <person name="Liao J."/>
            <person name="Wiedmann M."/>
        </authorList>
    </citation>
    <scope>NUCLEOTIDE SEQUENCE [LARGE SCALE GENOMIC DNA]</scope>
    <source>
        <strain evidence="3 4">FSL L7-0741</strain>
    </source>
</reference>
<dbReference type="InterPro" id="IPR000595">
    <property type="entry name" value="cNMP-bd_dom"/>
</dbReference>
<protein>
    <submittedName>
        <fullName evidence="3">Crp/Fnr family transcriptional regulator</fullName>
    </submittedName>
</protein>
<accession>A0A7X1CQG9</accession>
<dbReference type="Proteomes" id="UP000535908">
    <property type="component" value="Unassembled WGS sequence"/>
</dbReference>
<dbReference type="AlphaFoldDB" id="A0A7X1CQG9"/>
<dbReference type="SUPFAM" id="SSF46785">
    <property type="entry name" value="Winged helix' DNA-binding domain"/>
    <property type="match status" value="1"/>
</dbReference>
<dbReference type="InterPro" id="IPR036388">
    <property type="entry name" value="WH-like_DNA-bd_sf"/>
</dbReference>
<dbReference type="Gene3D" id="2.60.120.10">
    <property type="entry name" value="Jelly Rolls"/>
    <property type="match status" value="1"/>
</dbReference>
<evidence type="ECO:0000259" key="2">
    <source>
        <dbReference type="PROSITE" id="PS50042"/>
    </source>
</evidence>
<dbReference type="InterPro" id="IPR014710">
    <property type="entry name" value="RmlC-like_jellyroll"/>
</dbReference>
<evidence type="ECO:0000256" key="1">
    <source>
        <dbReference type="ARBA" id="ARBA00023159"/>
    </source>
</evidence>
<dbReference type="PROSITE" id="PS50042">
    <property type="entry name" value="CNMP_BINDING_3"/>
    <property type="match status" value="1"/>
</dbReference>
<dbReference type="InterPro" id="IPR018490">
    <property type="entry name" value="cNMP-bd_dom_sf"/>
</dbReference>
<evidence type="ECO:0000313" key="4">
    <source>
        <dbReference type="Proteomes" id="UP000535908"/>
    </source>
</evidence>
<dbReference type="RefSeq" id="WP_185410553.1">
    <property type="nucleotide sequence ID" value="NZ_JAARRE010000009.1"/>
</dbReference>
<dbReference type="InterPro" id="IPR036390">
    <property type="entry name" value="WH_DNA-bd_sf"/>
</dbReference>
<comment type="caution">
    <text evidence="3">The sequence shown here is derived from an EMBL/GenBank/DDBJ whole genome shotgun (WGS) entry which is preliminary data.</text>
</comment>
<dbReference type="Gene3D" id="1.10.10.10">
    <property type="entry name" value="Winged helix-like DNA-binding domain superfamily/Winged helix DNA-binding domain"/>
    <property type="match status" value="1"/>
</dbReference>
<dbReference type="CDD" id="cd00038">
    <property type="entry name" value="CAP_ED"/>
    <property type="match status" value="1"/>
</dbReference>